<dbReference type="InterPro" id="IPR029063">
    <property type="entry name" value="SAM-dependent_MTases_sf"/>
</dbReference>
<dbReference type="Gene3D" id="3.40.50.150">
    <property type="entry name" value="Vaccinia Virus protein VP39"/>
    <property type="match status" value="1"/>
</dbReference>
<protein>
    <recommendedName>
        <fullName evidence="6">Methyltransferase domain-containing protein</fullName>
    </recommendedName>
</protein>
<evidence type="ECO:0000256" key="3">
    <source>
        <dbReference type="ARBA" id="ARBA00022679"/>
    </source>
</evidence>
<evidence type="ECO:0000313" key="4">
    <source>
        <dbReference type="EMBL" id="KAH7114485.1"/>
    </source>
</evidence>
<keyword evidence="2" id="KW-0489">Methyltransferase</keyword>
<comment type="caution">
    <text evidence="4">The sequence shown here is derived from an EMBL/GenBank/DDBJ whole genome shotgun (WGS) entry which is preliminary data.</text>
</comment>
<dbReference type="PANTHER" id="PTHR12176">
    <property type="entry name" value="SAM-DEPENDENT METHYLTRANSFERASE SUPERFAMILY PROTEIN"/>
    <property type="match status" value="1"/>
</dbReference>
<dbReference type="OrthoDB" id="411785at2759"/>
<organism evidence="4 5">
    <name type="scientific">Dendryphion nanum</name>
    <dbReference type="NCBI Taxonomy" id="256645"/>
    <lineage>
        <taxon>Eukaryota</taxon>
        <taxon>Fungi</taxon>
        <taxon>Dikarya</taxon>
        <taxon>Ascomycota</taxon>
        <taxon>Pezizomycotina</taxon>
        <taxon>Dothideomycetes</taxon>
        <taxon>Pleosporomycetidae</taxon>
        <taxon>Pleosporales</taxon>
        <taxon>Torulaceae</taxon>
        <taxon>Dendryphion</taxon>
    </lineage>
</organism>
<comment type="similarity">
    <text evidence="1">Belongs to the methyltransferase superfamily.</text>
</comment>
<sequence>MSKPPAFGSQQYWNARFTSNPNPFEWLHPPDSLDLYLENAVQVAKEECPKILHIGCGTSLLSYHLRNHVNDPELIHNLDYSQVAIDAGREREMDLCANEEESKQGSTNLPDIKSMRWSAADLLNYSSLLGVCDRGTYSIIVDKSTSDSIACADDINVPLPYPVNTFPLTSPLEESLEPVDPLHILAVHIALLAKPKARWLCLSYSTDRYPFLQNSYTISQDTKFDLDNISATGFPDPAKLWKIVARDEIEVLQTEGEAGTDITHRPKIVDWMYVLERTDVPLYVNKF</sequence>
<evidence type="ECO:0000313" key="5">
    <source>
        <dbReference type="Proteomes" id="UP000700596"/>
    </source>
</evidence>
<dbReference type="PANTHER" id="PTHR12176:SF84">
    <property type="entry name" value="METHYLTRANSFERASE DOMAIN-CONTAINING PROTEIN"/>
    <property type="match status" value="1"/>
</dbReference>
<reference evidence="4" key="1">
    <citation type="journal article" date="2021" name="Nat. Commun.">
        <title>Genetic determinants of endophytism in the Arabidopsis root mycobiome.</title>
        <authorList>
            <person name="Mesny F."/>
            <person name="Miyauchi S."/>
            <person name="Thiergart T."/>
            <person name="Pickel B."/>
            <person name="Atanasova L."/>
            <person name="Karlsson M."/>
            <person name="Huettel B."/>
            <person name="Barry K.W."/>
            <person name="Haridas S."/>
            <person name="Chen C."/>
            <person name="Bauer D."/>
            <person name="Andreopoulos W."/>
            <person name="Pangilinan J."/>
            <person name="LaButti K."/>
            <person name="Riley R."/>
            <person name="Lipzen A."/>
            <person name="Clum A."/>
            <person name="Drula E."/>
            <person name="Henrissat B."/>
            <person name="Kohler A."/>
            <person name="Grigoriev I.V."/>
            <person name="Martin F.M."/>
            <person name="Hacquard S."/>
        </authorList>
    </citation>
    <scope>NUCLEOTIDE SEQUENCE</scope>
    <source>
        <strain evidence="4">MPI-CAGE-CH-0243</strain>
    </source>
</reference>
<dbReference type="GO" id="GO:0008168">
    <property type="term" value="F:methyltransferase activity"/>
    <property type="evidence" value="ECO:0007669"/>
    <property type="project" value="UniProtKB-KW"/>
</dbReference>
<dbReference type="InterPro" id="IPR051419">
    <property type="entry name" value="Lys/N-term_MeTrsfase_sf"/>
</dbReference>
<keyword evidence="5" id="KW-1185">Reference proteome</keyword>
<dbReference type="GO" id="GO:0032259">
    <property type="term" value="P:methylation"/>
    <property type="evidence" value="ECO:0007669"/>
    <property type="project" value="UniProtKB-KW"/>
</dbReference>
<evidence type="ECO:0008006" key="6">
    <source>
        <dbReference type="Google" id="ProtNLM"/>
    </source>
</evidence>
<dbReference type="Proteomes" id="UP000700596">
    <property type="component" value="Unassembled WGS sequence"/>
</dbReference>
<name>A0A9P9ICH8_9PLEO</name>
<gene>
    <name evidence="4" type="ORF">B0J11DRAFT_444940</name>
</gene>
<accession>A0A9P9ICH8</accession>
<dbReference type="SUPFAM" id="SSF53335">
    <property type="entry name" value="S-adenosyl-L-methionine-dependent methyltransferases"/>
    <property type="match status" value="1"/>
</dbReference>
<evidence type="ECO:0000256" key="1">
    <source>
        <dbReference type="ARBA" id="ARBA00008361"/>
    </source>
</evidence>
<dbReference type="AlphaFoldDB" id="A0A9P9ICH8"/>
<dbReference type="EMBL" id="JAGMWT010000017">
    <property type="protein sequence ID" value="KAH7114485.1"/>
    <property type="molecule type" value="Genomic_DNA"/>
</dbReference>
<keyword evidence="3" id="KW-0808">Transferase</keyword>
<proteinExistence type="inferred from homology"/>
<evidence type="ECO:0000256" key="2">
    <source>
        <dbReference type="ARBA" id="ARBA00022603"/>
    </source>
</evidence>